<gene>
    <name evidence="2" type="ORF">HB847_14875</name>
</gene>
<dbReference type="Pfam" id="PF05043">
    <property type="entry name" value="Mga"/>
    <property type="match status" value="1"/>
</dbReference>
<dbReference type="InterPro" id="IPR007737">
    <property type="entry name" value="Mga_HTH"/>
</dbReference>
<dbReference type="AlphaFoldDB" id="A0A841Y9N1"/>
<organism evidence="2 3">
    <name type="scientific">Listeria booriae</name>
    <dbReference type="NCBI Taxonomy" id="1552123"/>
    <lineage>
        <taxon>Bacteria</taxon>
        <taxon>Bacillati</taxon>
        <taxon>Bacillota</taxon>
        <taxon>Bacilli</taxon>
        <taxon>Bacillales</taxon>
        <taxon>Listeriaceae</taxon>
        <taxon>Listeria</taxon>
    </lineage>
</organism>
<accession>A0A841Y9N1</accession>
<proteinExistence type="predicted"/>
<reference evidence="2 3" key="1">
    <citation type="submission" date="2020-03" db="EMBL/GenBank/DDBJ databases">
        <title>Soil Listeria distribution.</title>
        <authorList>
            <person name="Liao J."/>
            <person name="Wiedmann M."/>
        </authorList>
    </citation>
    <scope>NUCLEOTIDE SEQUENCE [LARGE SCALE GENOMIC DNA]</scope>
    <source>
        <strain evidence="2 3">FSL L7-1681</strain>
    </source>
</reference>
<dbReference type="EMBL" id="JAARPL010000014">
    <property type="protein sequence ID" value="MBC1373636.1"/>
    <property type="molecule type" value="Genomic_DNA"/>
</dbReference>
<evidence type="ECO:0000313" key="3">
    <source>
        <dbReference type="Proteomes" id="UP000591929"/>
    </source>
</evidence>
<protein>
    <recommendedName>
        <fullName evidence="1">Mga helix-turn-helix domain-containing protein</fullName>
    </recommendedName>
</protein>
<evidence type="ECO:0000313" key="2">
    <source>
        <dbReference type="EMBL" id="MBC1373636.1"/>
    </source>
</evidence>
<feature type="domain" description="Mga helix-turn-helix" evidence="1">
    <location>
        <begin position="78"/>
        <end position="161"/>
    </location>
</feature>
<name>A0A841Y9N1_9LIST</name>
<evidence type="ECO:0000259" key="1">
    <source>
        <dbReference type="Pfam" id="PF05043"/>
    </source>
</evidence>
<sequence>MRELLEKKFNLYVDILLHLEQAGGKTVLFNIEKELHVSKVTLANEVHNLNNIFHVLNIPAEIIMSKRGLLYQKHDTYHSKELIPFFMKESILYKYLLTLIAPTLTSTQSFCVEQHISVSYFYKQNNLLKQILKKYHISINTTKNCLLGEEKNIRSFLFTFFWTTFLNIDWPHNILKEECESILNTILGISKSTLSMVDFEKMLHIIAITNQRILSRNFINKQETLLDISLNEDETQIFKGTKNAIFRLYSDRYSLSPTTLENEIKFFYTLINTHLFDYEEAIYMETTYNYVRNKNGHAYQLAEFITNNIYEYLGVDLSTNFEFKLDLIKIHNHMFVFPSLPIPYDVRKMKEKYLAEYPTAYYIIVKIIKKMEKHFNLSITKTPDNLFLEVHYILLLCNYLDLYTFNKKTSIYISCAAGRAAAHEITTELLYRFGKKIDIHRELLDTTDVSITECKLSCSENTHILYFEYPPSAMFFNQLEYQINQSFSKKNHTYIKQLHSILFE</sequence>
<dbReference type="RefSeq" id="WP_185377934.1">
    <property type="nucleotide sequence ID" value="NZ_JAARPL010000014.1"/>
</dbReference>
<comment type="caution">
    <text evidence="2">The sequence shown here is derived from an EMBL/GenBank/DDBJ whole genome shotgun (WGS) entry which is preliminary data.</text>
</comment>
<dbReference type="Proteomes" id="UP000591929">
    <property type="component" value="Unassembled WGS sequence"/>
</dbReference>